<evidence type="ECO:0000256" key="7">
    <source>
        <dbReference type="SAM" id="MobiDB-lite"/>
    </source>
</evidence>
<evidence type="ECO:0000256" key="6">
    <source>
        <dbReference type="PROSITE-ProRule" id="PRU01373"/>
    </source>
</evidence>
<dbReference type="PANTHER" id="PTHR30582">
    <property type="entry name" value="L,D-TRANSPEPTIDASE"/>
    <property type="match status" value="1"/>
</dbReference>
<feature type="active site" description="Proton donor/acceptor" evidence="6">
    <location>
        <position position="304"/>
    </location>
</feature>
<keyword evidence="5 6" id="KW-0961">Cell wall biogenesis/degradation</keyword>
<keyword evidence="8" id="KW-0732">Signal</keyword>
<evidence type="ECO:0000313" key="11">
    <source>
        <dbReference type="Proteomes" id="UP001595834"/>
    </source>
</evidence>
<feature type="region of interest" description="Disordered" evidence="7">
    <location>
        <begin position="36"/>
        <end position="117"/>
    </location>
</feature>
<comment type="caution">
    <text evidence="10">The sequence shown here is derived from an EMBL/GenBank/DDBJ whole genome shotgun (WGS) entry which is preliminary data.</text>
</comment>
<dbReference type="Pfam" id="PF03734">
    <property type="entry name" value="YkuD"/>
    <property type="match status" value="1"/>
</dbReference>
<feature type="compositionally biased region" description="Low complexity" evidence="7">
    <location>
        <begin position="80"/>
        <end position="90"/>
    </location>
</feature>
<dbReference type="SUPFAM" id="SSF47090">
    <property type="entry name" value="PGBD-like"/>
    <property type="match status" value="1"/>
</dbReference>
<feature type="chain" id="PRO_5046792197" evidence="8">
    <location>
        <begin position="37"/>
        <end position="349"/>
    </location>
</feature>
<feature type="signal peptide" evidence="8">
    <location>
        <begin position="1"/>
        <end position="36"/>
    </location>
</feature>
<keyword evidence="3 6" id="KW-0133">Cell shape</keyword>
<name>A0ABV9UHS9_9ACTN</name>
<reference evidence="11" key="1">
    <citation type="journal article" date="2019" name="Int. J. Syst. Evol. Microbiol.">
        <title>The Global Catalogue of Microorganisms (GCM) 10K type strain sequencing project: providing services to taxonomists for standard genome sequencing and annotation.</title>
        <authorList>
            <consortium name="The Broad Institute Genomics Platform"/>
            <consortium name="The Broad Institute Genome Sequencing Center for Infectious Disease"/>
            <person name="Wu L."/>
            <person name="Ma J."/>
        </authorList>
    </citation>
    <scope>NUCLEOTIDE SEQUENCE [LARGE SCALE GENOMIC DNA]</scope>
    <source>
        <strain evidence="11">CCM 7224</strain>
    </source>
</reference>
<keyword evidence="4 6" id="KW-0573">Peptidoglycan synthesis</keyword>
<dbReference type="InterPro" id="IPR036365">
    <property type="entry name" value="PGBD-like_sf"/>
</dbReference>
<dbReference type="PROSITE" id="PS52029">
    <property type="entry name" value="LD_TPASE"/>
    <property type="match status" value="1"/>
</dbReference>
<sequence>MNQEQNTQKLQTSKKRQSLGACGLVLAAALALGAAAPSTGVPLPPPPRRLEVPAPPVPPAPGNPAPGKPAPGEPAPPAPGDLAPGNAAPGIPEVLVPGTALDSQAGPLDTPDQALPPLVYQPSAAEDRLEPVAAPEGAYRLVEYVPQSEVAAKPDSCTAKAGPYQKQIERWLGLTVDGRQSAADCAAVRKFQQAQGISPAIGFAGPVTWSRMQFLSARKNPNAAHQCPVKAQRVACVDLARQLMWVQEGKRITFGPVPIRSGRASLPTRGGWHKVYWRHKNHWSSVYHQSMPYAQFFDGGQAFHAVYHSVYTSVGSHGCVNLAVDDARKLWDALRQGDAVYVWGHREGT</sequence>
<dbReference type="EMBL" id="JBHSIZ010000006">
    <property type="protein sequence ID" value="MFC4956032.1"/>
    <property type="molecule type" value="Genomic_DNA"/>
</dbReference>
<dbReference type="InterPro" id="IPR005490">
    <property type="entry name" value="LD_TPept_cat_dom"/>
</dbReference>
<dbReference type="PANTHER" id="PTHR30582:SF33">
    <property type="entry name" value="EXPORTED PROTEIN"/>
    <property type="match status" value="1"/>
</dbReference>
<dbReference type="InterPro" id="IPR050979">
    <property type="entry name" value="LD-transpeptidase"/>
</dbReference>
<feature type="domain" description="L,D-TPase catalytic" evidence="9">
    <location>
        <begin position="233"/>
        <end position="343"/>
    </location>
</feature>
<dbReference type="InterPro" id="IPR038063">
    <property type="entry name" value="Transpep_catalytic_dom"/>
</dbReference>
<comment type="pathway">
    <text evidence="1 6">Cell wall biogenesis; peptidoglycan biosynthesis.</text>
</comment>
<evidence type="ECO:0000313" key="10">
    <source>
        <dbReference type="EMBL" id="MFC4956032.1"/>
    </source>
</evidence>
<evidence type="ECO:0000256" key="8">
    <source>
        <dbReference type="SAM" id="SignalP"/>
    </source>
</evidence>
<evidence type="ECO:0000256" key="2">
    <source>
        <dbReference type="ARBA" id="ARBA00022679"/>
    </source>
</evidence>
<protein>
    <submittedName>
        <fullName evidence="10">L,D-transpeptidase family protein</fullName>
    </submittedName>
</protein>
<dbReference type="RefSeq" id="WP_344375284.1">
    <property type="nucleotide sequence ID" value="NZ_BAAASQ010000010.1"/>
</dbReference>
<evidence type="ECO:0000256" key="3">
    <source>
        <dbReference type="ARBA" id="ARBA00022960"/>
    </source>
</evidence>
<evidence type="ECO:0000256" key="5">
    <source>
        <dbReference type="ARBA" id="ARBA00023316"/>
    </source>
</evidence>
<accession>A0ABV9UHS9</accession>
<evidence type="ECO:0000256" key="4">
    <source>
        <dbReference type="ARBA" id="ARBA00022984"/>
    </source>
</evidence>
<keyword evidence="2" id="KW-0808">Transferase</keyword>
<feature type="active site" description="Nucleophile" evidence="6">
    <location>
        <position position="319"/>
    </location>
</feature>
<keyword evidence="11" id="KW-1185">Reference proteome</keyword>
<dbReference type="SUPFAM" id="SSF141523">
    <property type="entry name" value="L,D-transpeptidase catalytic domain-like"/>
    <property type="match status" value="1"/>
</dbReference>
<dbReference type="Gene3D" id="2.40.440.10">
    <property type="entry name" value="L,D-transpeptidase catalytic domain-like"/>
    <property type="match status" value="1"/>
</dbReference>
<proteinExistence type="predicted"/>
<organism evidence="10 11">
    <name type="scientific">Streptomyces mauvecolor</name>
    <dbReference type="NCBI Taxonomy" id="58345"/>
    <lineage>
        <taxon>Bacteria</taxon>
        <taxon>Bacillati</taxon>
        <taxon>Actinomycetota</taxon>
        <taxon>Actinomycetes</taxon>
        <taxon>Kitasatosporales</taxon>
        <taxon>Streptomycetaceae</taxon>
        <taxon>Streptomyces</taxon>
    </lineage>
</organism>
<evidence type="ECO:0000259" key="9">
    <source>
        <dbReference type="PROSITE" id="PS52029"/>
    </source>
</evidence>
<evidence type="ECO:0000256" key="1">
    <source>
        <dbReference type="ARBA" id="ARBA00004752"/>
    </source>
</evidence>
<feature type="compositionally biased region" description="Pro residues" evidence="7">
    <location>
        <begin position="42"/>
        <end position="79"/>
    </location>
</feature>
<gene>
    <name evidence="10" type="ORF">ACFPFX_06910</name>
</gene>
<dbReference type="Proteomes" id="UP001595834">
    <property type="component" value="Unassembled WGS sequence"/>
</dbReference>
<dbReference type="CDD" id="cd16913">
    <property type="entry name" value="YkuD_like"/>
    <property type="match status" value="1"/>
</dbReference>